<proteinExistence type="predicted"/>
<dbReference type="RefSeq" id="WP_256605599.1">
    <property type="nucleotide sequence ID" value="NZ_JANIBL010000005.1"/>
</dbReference>
<gene>
    <name evidence="1" type="ORF">NP589_02855</name>
</gene>
<keyword evidence="2" id="KW-1185">Reference proteome</keyword>
<evidence type="ECO:0000313" key="1">
    <source>
        <dbReference type="EMBL" id="MCQ8116347.1"/>
    </source>
</evidence>
<sequence length="174" mass="20125">MQITNKQSGYMDGPEFVSRTLFNHAKKFYDSYKILENHEETNLPSLVCLALSIEIFLKSLRTRVIYTRVETFTEDSVKEEYRDKSILNGGHNLSILFGGLNEKMKSEISTLYKEQFDRSIDKDLSNISHGFVDWRYMYEGKTNIIHLGTAQAVGAFLFSYVNEKLDEEKSAKQP</sequence>
<evidence type="ECO:0000313" key="2">
    <source>
        <dbReference type="Proteomes" id="UP001524570"/>
    </source>
</evidence>
<protein>
    <recommendedName>
        <fullName evidence="3">RiboL-PSP-HEPN domain-containing protein</fullName>
    </recommendedName>
</protein>
<comment type="caution">
    <text evidence="1">The sequence shown here is derived from an EMBL/GenBank/DDBJ whole genome shotgun (WGS) entry which is preliminary data.</text>
</comment>
<accession>A0ABT1TNP9</accession>
<dbReference type="Proteomes" id="UP001524570">
    <property type="component" value="Unassembled WGS sequence"/>
</dbReference>
<organism evidence="1 2">
    <name type="scientific">Methylomonas rosea</name>
    <dbReference type="NCBI Taxonomy" id="2952227"/>
    <lineage>
        <taxon>Bacteria</taxon>
        <taxon>Pseudomonadati</taxon>
        <taxon>Pseudomonadota</taxon>
        <taxon>Gammaproteobacteria</taxon>
        <taxon>Methylococcales</taxon>
        <taxon>Methylococcaceae</taxon>
        <taxon>Methylomonas</taxon>
    </lineage>
</organism>
<evidence type="ECO:0008006" key="3">
    <source>
        <dbReference type="Google" id="ProtNLM"/>
    </source>
</evidence>
<reference evidence="1 2" key="1">
    <citation type="submission" date="2022-07" db="EMBL/GenBank/DDBJ databases">
        <title>Methylomonas rivi sp. nov., Methylomonas rosea sp. nov., Methylomonas aureus sp. nov. and Methylomonas subterranea sp. nov., four novel methanotrophs isolated from a freshwater creek and the deep terrestrial subsurface.</title>
        <authorList>
            <person name="Abin C."/>
            <person name="Sankaranarayanan K."/>
            <person name="Garner C."/>
            <person name="Sindelar R."/>
            <person name="Kotary K."/>
            <person name="Garner R."/>
            <person name="Barclay S."/>
            <person name="Lawson P."/>
            <person name="Krumholz L."/>
        </authorList>
    </citation>
    <scope>NUCLEOTIDE SEQUENCE [LARGE SCALE GENOMIC DNA]</scope>
    <source>
        <strain evidence="1 2">WSC-7</strain>
    </source>
</reference>
<dbReference type="EMBL" id="JANIBL010000005">
    <property type="protein sequence ID" value="MCQ8116347.1"/>
    <property type="molecule type" value="Genomic_DNA"/>
</dbReference>
<name>A0ABT1TNP9_9GAMM</name>